<reference evidence="3" key="1">
    <citation type="submission" date="2025-08" db="UniProtKB">
        <authorList>
            <consortium name="Ensembl"/>
        </authorList>
    </citation>
    <scope>IDENTIFICATION</scope>
</reference>
<dbReference type="Gene3D" id="3.30.420.10">
    <property type="entry name" value="Ribonuclease H-like superfamily/Ribonuclease H"/>
    <property type="match status" value="1"/>
</dbReference>
<reference evidence="3" key="2">
    <citation type="submission" date="2025-09" db="UniProtKB">
        <authorList>
            <consortium name="Ensembl"/>
        </authorList>
    </citation>
    <scope>IDENTIFICATION</scope>
</reference>
<name>A0A674F714_SALTR</name>
<evidence type="ECO:0000256" key="1">
    <source>
        <dbReference type="SAM" id="MobiDB-lite"/>
    </source>
</evidence>
<feature type="domain" description="Tc1-like transposase DDE" evidence="2">
    <location>
        <begin position="146"/>
        <end position="288"/>
    </location>
</feature>
<accession>A0A674F714</accession>
<evidence type="ECO:0000313" key="3">
    <source>
        <dbReference type="Ensembl" id="ENSSTUP00000115692.1"/>
    </source>
</evidence>
<dbReference type="Ensembl" id="ENSSTUT00000123777.1">
    <property type="protein sequence ID" value="ENSSTUP00000115692.1"/>
    <property type="gene ID" value="ENSSTUG00000050941.1"/>
</dbReference>
<proteinExistence type="predicted"/>
<dbReference type="InterPro" id="IPR052338">
    <property type="entry name" value="Transposase_5"/>
</dbReference>
<dbReference type="Pfam" id="PF13358">
    <property type="entry name" value="DDE_3"/>
    <property type="match status" value="1"/>
</dbReference>
<evidence type="ECO:0000259" key="2">
    <source>
        <dbReference type="Pfam" id="PF13358"/>
    </source>
</evidence>
<dbReference type="GeneTree" id="ENSGT00940000166084"/>
<dbReference type="InParanoid" id="A0A674F714"/>
<dbReference type="AlphaFoldDB" id="A0A674F714"/>
<sequence>MPRVSADLRERVLGILQGGMRTADVARAINCNVCTVRRLRQRYRETGRTADRPRSGRPRVTTPAQDRYIRTSYLRDRYRMATTTRVTLGTHNPSISAQTVRNRLSEAGLRACRPVVRQVLTRHHRQQCHLWEQTHRRWTRQDWQKVLFTDELWFGPTRGDGRIHVYCRRNERYTEACTLERERFGGGGSITVWGGVSQHHRTERVVIAGNLNAVRNREDILHSHVVPFLQAHPDMTLQHDNATSHTAHSVRDFLQDRNVSVLLWPGKSPDLNPIEHIWDLLDRRVRVRAIPPRNVRKLAGSLVEEWGNISQQKLANLVQSMRRRCSAVLNAAGGHTRY</sequence>
<dbReference type="GO" id="GO:0003676">
    <property type="term" value="F:nucleic acid binding"/>
    <property type="evidence" value="ECO:0007669"/>
    <property type="project" value="InterPro"/>
</dbReference>
<dbReference type="SUPFAM" id="SSF46689">
    <property type="entry name" value="Homeodomain-like"/>
    <property type="match status" value="1"/>
</dbReference>
<keyword evidence="4" id="KW-1185">Reference proteome</keyword>
<dbReference type="InterPro" id="IPR036397">
    <property type="entry name" value="RNaseH_sf"/>
</dbReference>
<dbReference type="PANTHER" id="PTHR23022">
    <property type="entry name" value="TRANSPOSABLE ELEMENT-RELATED"/>
    <property type="match status" value="1"/>
</dbReference>
<dbReference type="InterPro" id="IPR038717">
    <property type="entry name" value="Tc1-like_DDE_dom"/>
</dbReference>
<feature type="region of interest" description="Disordered" evidence="1">
    <location>
        <begin position="44"/>
        <end position="63"/>
    </location>
</feature>
<organism evidence="3 4">
    <name type="scientific">Salmo trutta</name>
    <name type="common">Brown trout</name>
    <dbReference type="NCBI Taxonomy" id="8032"/>
    <lineage>
        <taxon>Eukaryota</taxon>
        <taxon>Metazoa</taxon>
        <taxon>Chordata</taxon>
        <taxon>Craniata</taxon>
        <taxon>Vertebrata</taxon>
        <taxon>Euteleostomi</taxon>
        <taxon>Actinopterygii</taxon>
        <taxon>Neopterygii</taxon>
        <taxon>Teleostei</taxon>
        <taxon>Protacanthopterygii</taxon>
        <taxon>Salmoniformes</taxon>
        <taxon>Salmonidae</taxon>
        <taxon>Salmoninae</taxon>
        <taxon>Salmo</taxon>
    </lineage>
</organism>
<dbReference type="InterPro" id="IPR009057">
    <property type="entry name" value="Homeodomain-like_sf"/>
</dbReference>
<dbReference type="OMA" id="CYGQQTQ"/>
<dbReference type="Pfam" id="PF13551">
    <property type="entry name" value="HTH_29"/>
    <property type="match status" value="1"/>
</dbReference>
<dbReference type="PANTHER" id="PTHR23022:SF135">
    <property type="entry name" value="SI:DKEY-77F5.3"/>
    <property type="match status" value="1"/>
</dbReference>
<protein>
    <recommendedName>
        <fullName evidence="2">Tc1-like transposase DDE domain-containing protein</fullName>
    </recommendedName>
</protein>
<dbReference type="Proteomes" id="UP000472277">
    <property type="component" value="Chromosome 33"/>
</dbReference>
<feature type="compositionally biased region" description="Basic and acidic residues" evidence="1">
    <location>
        <begin position="44"/>
        <end position="54"/>
    </location>
</feature>
<evidence type="ECO:0000313" key="4">
    <source>
        <dbReference type="Proteomes" id="UP000472277"/>
    </source>
</evidence>